<organism evidence="13 14">
    <name type="scientific">Sordaria brevicollis</name>
    <dbReference type="NCBI Taxonomy" id="83679"/>
    <lineage>
        <taxon>Eukaryota</taxon>
        <taxon>Fungi</taxon>
        <taxon>Dikarya</taxon>
        <taxon>Ascomycota</taxon>
        <taxon>Pezizomycotina</taxon>
        <taxon>Sordariomycetes</taxon>
        <taxon>Sordariomycetidae</taxon>
        <taxon>Sordariales</taxon>
        <taxon>Sordariaceae</taxon>
        <taxon>Sordaria</taxon>
    </lineage>
</organism>
<keyword evidence="7" id="KW-0009">Actin-binding</keyword>
<evidence type="ECO:0000313" key="13">
    <source>
        <dbReference type="EMBL" id="KAK3401263.1"/>
    </source>
</evidence>
<proteinExistence type="predicted"/>
<comment type="function">
    <text evidence="9">Component of the PAN1 actin cytoskeleton-regulatory complex required for the internalization of endosomes during actin-coupled endocytosis. The complex links the site of endocytosis to the cell membrane-associated actin cytoskeleton. Mediates uptake of external molecules and vacuolar degradation of plasma membrane proteins. Plays a role in the proper organization of the cell membrane-associated actin cytoskeleton and promotes its destabilization.</text>
</comment>
<feature type="domain" description="EF-hand" evidence="12">
    <location>
        <begin position="871"/>
        <end position="906"/>
    </location>
</feature>
<feature type="compositionally biased region" description="Low complexity" evidence="10">
    <location>
        <begin position="124"/>
        <end position="140"/>
    </location>
</feature>
<evidence type="ECO:0000256" key="6">
    <source>
        <dbReference type="ARBA" id="ARBA00022753"/>
    </source>
</evidence>
<keyword evidence="5" id="KW-0254">Endocytosis</keyword>
<keyword evidence="8" id="KW-0963">Cytoplasm</keyword>
<dbReference type="AlphaFoldDB" id="A0AAE0PJQ0"/>
<feature type="compositionally biased region" description="Polar residues" evidence="10">
    <location>
        <begin position="63"/>
        <end position="91"/>
    </location>
</feature>
<dbReference type="CDD" id="cd00052">
    <property type="entry name" value="EH"/>
    <property type="match status" value="1"/>
</dbReference>
<feature type="compositionally biased region" description="Basic and acidic residues" evidence="10">
    <location>
        <begin position="595"/>
        <end position="610"/>
    </location>
</feature>
<dbReference type="Proteomes" id="UP001281003">
    <property type="component" value="Unassembled WGS sequence"/>
</dbReference>
<feature type="domain" description="EH" evidence="11">
    <location>
        <begin position="838"/>
        <end position="927"/>
    </location>
</feature>
<feature type="compositionally biased region" description="Polar residues" evidence="10">
    <location>
        <begin position="188"/>
        <end position="201"/>
    </location>
</feature>
<evidence type="ECO:0000256" key="8">
    <source>
        <dbReference type="ARBA" id="ARBA00023212"/>
    </source>
</evidence>
<feature type="compositionally biased region" description="Low complexity" evidence="10">
    <location>
        <begin position="256"/>
        <end position="271"/>
    </location>
</feature>
<keyword evidence="8" id="KW-0206">Cytoskeleton</keyword>
<dbReference type="EMBL" id="JAUTDP010000003">
    <property type="protein sequence ID" value="KAK3401263.1"/>
    <property type="molecule type" value="Genomic_DNA"/>
</dbReference>
<dbReference type="Pfam" id="PF12763">
    <property type="entry name" value="EH"/>
    <property type="match status" value="1"/>
</dbReference>
<dbReference type="GO" id="GO:0003779">
    <property type="term" value="F:actin binding"/>
    <property type="evidence" value="ECO:0007669"/>
    <property type="project" value="UniProtKB-KW"/>
</dbReference>
<evidence type="ECO:0000256" key="7">
    <source>
        <dbReference type="ARBA" id="ARBA00023203"/>
    </source>
</evidence>
<reference evidence="13" key="1">
    <citation type="journal article" date="2023" name="Mol. Phylogenet. Evol.">
        <title>Genome-scale phylogeny and comparative genomics of the fungal order Sordariales.</title>
        <authorList>
            <person name="Hensen N."/>
            <person name="Bonometti L."/>
            <person name="Westerberg I."/>
            <person name="Brannstrom I.O."/>
            <person name="Guillou S."/>
            <person name="Cros-Aarteil S."/>
            <person name="Calhoun S."/>
            <person name="Haridas S."/>
            <person name="Kuo A."/>
            <person name="Mondo S."/>
            <person name="Pangilinan J."/>
            <person name="Riley R."/>
            <person name="LaButti K."/>
            <person name="Andreopoulos B."/>
            <person name="Lipzen A."/>
            <person name="Chen C."/>
            <person name="Yan M."/>
            <person name="Daum C."/>
            <person name="Ng V."/>
            <person name="Clum A."/>
            <person name="Steindorff A."/>
            <person name="Ohm R.A."/>
            <person name="Martin F."/>
            <person name="Silar P."/>
            <person name="Natvig D.O."/>
            <person name="Lalanne C."/>
            <person name="Gautier V."/>
            <person name="Ament-Velasquez S.L."/>
            <person name="Kruys A."/>
            <person name="Hutchinson M.I."/>
            <person name="Powell A.J."/>
            <person name="Barry K."/>
            <person name="Miller A.N."/>
            <person name="Grigoriev I.V."/>
            <person name="Debuchy R."/>
            <person name="Gladieux P."/>
            <person name="Hiltunen Thoren M."/>
            <person name="Johannesson H."/>
        </authorList>
    </citation>
    <scope>NUCLEOTIDE SEQUENCE</scope>
    <source>
        <strain evidence="13">FGSC 1904</strain>
    </source>
</reference>
<feature type="region of interest" description="Disordered" evidence="10">
    <location>
        <begin position="936"/>
        <end position="966"/>
    </location>
</feature>
<evidence type="ECO:0000256" key="9">
    <source>
        <dbReference type="ARBA" id="ARBA00025194"/>
    </source>
</evidence>
<dbReference type="InterPro" id="IPR002048">
    <property type="entry name" value="EF_hand_dom"/>
</dbReference>
<evidence type="ECO:0000256" key="10">
    <source>
        <dbReference type="SAM" id="MobiDB-lite"/>
    </source>
</evidence>
<sequence length="966" mass="103298">MPASVASSDGRGPASSTSSLTGASANPATSGLAAALKGATLAFQHQQKTTAAAAKGSEHHTTVPRTTLGGSSRALTPGTTPVSAATSRTVGGTNGAFLAANIAAREHSPPTATSTASKKEASRVATTASSSNHSSVGSSGRTNRQEQANGQATNSGSSQRAQHVETRSENDHAPSKRPKMHSRRPSLASVSTQATGNVNSHPPTPTTSTPRSGPEPKAASWIAATLAASRSGTPSPSPSMSSMNQQTNPALSQQHVRSGGRTRSSSVATSTLDAPSPPAVESHHPDTASIPIFDGKHEEAEPVKKKKKKKSPPVSRAEYHQTITSPSPTPSESHSMERRSGTGGESAALVPGKTKLAPKPKPKPRRMSLSTVGSIASAPGTMEREGESSIIQGQSETRYHNEGVRGKASSEGRTQTTGTGAKDIQASVGTSGRERQQKTSPPATPRSVQSKQGVEAEVPTKNKRPSTPPVPQQQQQHVQISETKIVSPQPRRVVSTPRLESSPAALPKPSKSVTSPRLDNNSNNKPTIRKSSRVVSSSMDQQGQSQTTRQSVAAETVSLGDRRLSQNSTSSDETFVSASSSPSPRPQSPVAAAKVEPERERAPTRPRLDRTNTGTTSSRAASRVGTPASVRSPVSQTPSRPSPILRPETGLHSYSTGASPTPEMSLDSLTNAMIASNLASSRLAALTQSSSLDSPPPIPPPRRSRHHHHHPHLRHHTQSPPHASPLIPQRTADNHHSQSQPTSLLKTLRAPRSLSDDEDLRLRRHKKHLGVGIPSNKKKHAHNEGARRRWRDEMTLRQRKRYEAVWASNRGLFLRPDFAFEHPDNWHPPTPPDGEPSEEIRQVDLARAWDGPEADLVVNIVVRDIWSRSRLPVDELAEVWDLVDRKKTGALDKQEFVVGMWLIDQRLKGRKIPTVVGEGVWESARDRVVSVNVKAPKSKHGHGHGHHHHHGHHVKGRGKGHVKGVF</sequence>
<dbReference type="InterPro" id="IPR011992">
    <property type="entry name" value="EF-hand-dom_pair"/>
</dbReference>
<feature type="compositionally biased region" description="Polar residues" evidence="10">
    <location>
        <begin position="533"/>
        <end position="553"/>
    </location>
</feature>
<feature type="region of interest" description="Disordered" evidence="10">
    <location>
        <begin position="44"/>
        <end position="665"/>
    </location>
</feature>
<evidence type="ECO:0008006" key="15">
    <source>
        <dbReference type="Google" id="ProtNLM"/>
    </source>
</evidence>
<comment type="caution">
    <text evidence="13">The sequence shown here is derived from an EMBL/GenBank/DDBJ whole genome shotgun (WGS) entry which is preliminary data.</text>
</comment>
<dbReference type="Gene3D" id="1.10.238.10">
    <property type="entry name" value="EF-hand"/>
    <property type="match status" value="1"/>
</dbReference>
<keyword evidence="14" id="KW-1185">Reference proteome</keyword>
<feature type="compositionally biased region" description="Polar residues" evidence="10">
    <location>
        <begin position="438"/>
        <end position="452"/>
    </location>
</feature>
<evidence type="ECO:0000256" key="1">
    <source>
        <dbReference type="ARBA" id="ARBA00004125"/>
    </source>
</evidence>
<dbReference type="PROSITE" id="PS50031">
    <property type="entry name" value="EH"/>
    <property type="match status" value="1"/>
</dbReference>
<feature type="compositionally biased region" description="Polar residues" evidence="10">
    <location>
        <begin position="565"/>
        <end position="576"/>
    </location>
</feature>
<feature type="region of interest" description="Disordered" evidence="10">
    <location>
        <begin position="685"/>
        <end position="761"/>
    </location>
</feature>
<comment type="subunit">
    <text evidence="4">Component of the PAN1 actin cytoskeleton-regulatory complex.</text>
</comment>
<dbReference type="InterPro" id="IPR000261">
    <property type="entry name" value="EH_dom"/>
</dbReference>
<dbReference type="SMART" id="SM00027">
    <property type="entry name" value="EH"/>
    <property type="match status" value="1"/>
</dbReference>
<evidence type="ECO:0000256" key="2">
    <source>
        <dbReference type="ARBA" id="ARBA00004134"/>
    </source>
</evidence>
<feature type="compositionally biased region" description="Basic and acidic residues" evidence="10">
    <location>
        <begin position="294"/>
        <end position="303"/>
    </location>
</feature>
<feature type="compositionally biased region" description="Low complexity" evidence="10">
    <location>
        <begin position="14"/>
        <end position="27"/>
    </location>
</feature>
<feature type="compositionally biased region" description="Polar residues" evidence="10">
    <location>
        <begin position="611"/>
        <end position="620"/>
    </location>
</feature>
<evidence type="ECO:0000256" key="3">
    <source>
        <dbReference type="ARBA" id="ARBA00004413"/>
    </source>
</evidence>
<feature type="compositionally biased region" description="Basic residues" evidence="10">
    <location>
        <begin position="702"/>
        <end position="717"/>
    </location>
</feature>
<feature type="compositionally biased region" description="Low complexity" evidence="10">
    <location>
        <begin position="322"/>
        <end position="333"/>
    </location>
</feature>
<feature type="compositionally biased region" description="Low complexity" evidence="10">
    <location>
        <begin position="501"/>
        <end position="512"/>
    </location>
</feature>
<feature type="compositionally biased region" description="Basic and acidic residues" evidence="10">
    <location>
        <begin position="397"/>
        <end position="410"/>
    </location>
</feature>
<feature type="compositionally biased region" description="Basic and acidic residues" evidence="10">
    <location>
        <begin position="162"/>
        <end position="174"/>
    </location>
</feature>
<feature type="compositionally biased region" description="Low complexity" evidence="10">
    <location>
        <begin position="577"/>
        <end position="593"/>
    </location>
</feature>
<dbReference type="SUPFAM" id="SSF47473">
    <property type="entry name" value="EF-hand"/>
    <property type="match status" value="1"/>
</dbReference>
<gene>
    <name evidence="13" type="ORF">B0T20DRAFT_477375</name>
</gene>
<feature type="compositionally biased region" description="Polar residues" evidence="10">
    <location>
        <begin position="513"/>
        <end position="526"/>
    </location>
</feature>
<dbReference type="GO" id="GO:0005886">
    <property type="term" value="C:plasma membrane"/>
    <property type="evidence" value="ECO:0007669"/>
    <property type="project" value="UniProtKB-SubCell"/>
</dbReference>
<dbReference type="GO" id="GO:0010008">
    <property type="term" value="C:endosome membrane"/>
    <property type="evidence" value="ECO:0007669"/>
    <property type="project" value="UniProtKB-SubCell"/>
</dbReference>
<dbReference type="GO" id="GO:0006897">
    <property type="term" value="P:endocytosis"/>
    <property type="evidence" value="ECO:0007669"/>
    <property type="project" value="UniProtKB-KW"/>
</dbReference>
<feature type="compositionally biased region" description="Polar residues" evidence="10">
    <location>
        <begin position="141"/>
        <end position="161"/>
    </location>
</feature>
<feature type="compositionally biased region" description="Low complexity" evidence="10">
    <location>
        <begin position="218"/>
        <end position="228"/>
    </location>
</feature>
<dbReference type="PROSITE" id="PS50222">
    <property type="entry name" value="EF_HAND_2"/>
    <property type="match status" value="1"/>
</dbReference>
<evidence type="ECO:0000259" key="12">
    <source>
        <dbReference type="PROSITE" id="PS50222"/>
    </source>
</evidence>
<evidence type="ECO:0000259" key="11">
    <source>
        <dbReference type="PROSITE" id="PS50031"/>
    </source>
</evidence>
<accession>A0AAE0PJQ0</accession>
<feature type="compositionally biased region" description="Basic residues" evidence="10">
    <location>
        <begin position="175"/>
        <end position="184"/>
    </location>
</feature>
<dbReference type="GO" id="GO:0030479">
    <property type="term" value="C:actin cortical patch"/>
    <property type="evidence" value="ECO:0007669"/>
    <property type="project" value="UniProtKB-SubCell"/>
</dbReference>
<feature type="region of interest" description="Disordered" evidence="10">
    <location>
        <begin position="1"/>
        <end position="27"/>
    </location>
</feature>
<name>A0AAE0PJQ0_SORBR</name>
<evidence type="ECO:0000256" key="5">
    <source>
        <dbReference type="ARBA" id="ARBA00022583"/>
    </source>
</evidence>
<feature type="compositionally biased region" description="Low complexity" evidence="10">
    <location>
        <begin position="44"/>
        <end position="55"/>
    </location>
</feature>
<comment type="subcellular location">
    <subcellularLocation>
        <location evidence="3">Cell membrane</location>
        <topology evidence="3">Peripheral membrane protein</topology>
        <orientation evidence="3">Cytoplasmic side</orientation>
    </subcellularLocation>
    <subcellularLocation>
        <location evidence="2">Cytoplasm</location>
        <location evidence="2">Cytoskeleton</location>
        <location evidence="2">Actin patch</location>
    </subcellularLocation>
    <subcellularLocation>
        <location evidence="1">Endosome membrane</location>
        <topology evidence="1">Peripheral membrane protein</topology>
        <orientation evidence="1">Cytoplasmic side</orientation>
    </subcellularLocation>
</comment>
<evidence type="ECO:0000313" key="14">
    <source>
        <dbReference type="Proteomes" id="UP001281003"/>
    </source>
</evidence>
<protein>
    <recommendedName>
        <fullName evidence="15">Increased rDNA silencing protein 4</fullName>
    </recommendedName>
</protein>
<feature type="compositionally biased region" description="Basic residues" evidence="10">
    <location>
        <begin position="356"/>
        <end position="366"/>
    </location>
</feature>
<evidence type="ECO:0000256" key="4">
    <source>
        <dbReference type="ARBA" id="ARBA00011159"/>
    </source>
</evidence>
<keyword evidence="6" id="KW-0967">Endosome</keyword>
<dbReference type="GO" id="GO:0005509">
    <property type="term" value="F:calcium ion binding"/>
    <property type="evidence" value="ECO:0007669"/>
    <property type="project" value="InterPro"/>
</dbReference>
<reference evidence="13" key="2">
    <citation type="submission" date="2023-07" db="EMBL/GenBank/DDBJ databases">
        <authorList>
            <consortium name="Lawrence Berkeley National Laboratory"/>
            <person name="Haridas S."/>
            <person name="Hensen N."/>
            <person name="Bonometti L."/>
            <person name="Westerberg I."/>
            <person name="Brannstrom I.O."/>
            <person name="Guillou S."/>
            <person name="Cros-Aarteil S."/>
            <person name="Calhoun S."/>
            <person name="Kuo A."/>
            <person name="Mondo S."/>
            <person name="Pangilinan J."/>
            <person name="Riley R."/>
            <person name="LaButti K."/>
            <person name="Andreopoulos B."/>
            <person name="Lipzen A."/>
            <person name="Chen C."/>
            <person name="Yanf M."/>
            <person name="Daum C."/>
            <person name="Ng V."/>
            <person name="Clum A."/>
            <person name="Steindorff A."/>
            <person name="Ohm R."/>
            <person name="Martin F."/>
            <person name="Silar P."/>
            <person name="Natvig D."/>
            <person name="Lalanne C."/>
            <person name="Gautier V."/>
            <person name="Ament-velasquez S.L."/>
            <person name="Kruys A."/>
            <person name="Hutchinson M.I."/>
            <person name="Powell A.J."/>
            <person name="Barry K."/>
            <person name="Miller A.N."/>
            <person name="Grigoriev I.V."/>
            <person name="Debuchy R."/>
            <person name="Gladieux P."/>
            <person name="Thoren M.H."/>
            <person name="Johannesson H."/>
        </authorList>
    </citation>
    <scope>NUCLEOTIDE SEQUENCE</scope>
    <source>
        <strain evidence="13">FGSC 1904</strain>
    </source>
</reference>
<feature type="compositionally biased region" description="Polar residues" evidence="10">
    <location>
        <begin position="244"/>
        <end position="255"/>
    </location>
</feature>